<name>A0A1V9XK22_9ACAR</name>
<comment type="caution">
    <text evidence="2">The sequence shown here is derived from an EMBL/GenBank/DDBJ whole genome shotgun (WGS) entry which is preliminary data.</text>
</comment>
<keyword evidence="1" id="KW-0732">Signal</keyword>
<accession>A0A1V9XK22</accession>
<feature type="signal peptide" evidence="1">
    <location>
        <begin position="1"/>
        <end position="18"/>
    </location>
</feature>
<dbReference type="InParanoid" id="A0A1V9XK22"/>
<dbReference type="OrthoDB" id="6516934at2759"/>
<organism evidence="2 3">
    <name type="scientific">Tropilaelaps mercedesae</name>
    <dbReference type="NCBI Taxonomy" id="418985"/>
    <lineage>
        <taxon>Eukaryota</taxon>
        <taxon>Metazoa</taxon>
        <taxon>Ecdysozoa</taxon>
        <taxon>Arthropoda</taxon>
        <taxon>Chelicerata</taxon>
        <taxon>Arachnida</taxon>
        <taxon>Acari</taxon>
        <taxon>Parasitiformes</taxon>
        <taxon>Mesostigmata</taxon>
        <taxon>Gamasina</taxon>
        <taxon>Dermanyssoidea</taxon>
        <taxon>Laelapidae</taxon>
        <taxon>Tropilaelaps</taxon>
    </lineage>
</organism>
<gene>
    <name evidence="2" type="ORF">BIW11_09525</name>
</gene>
<evidence type="ECO:0000313" key="2">
    <source>
        <dbReference type="EMBL" id="OQR73781.1"/>
    </source>
</evidence>
<sequence>MRILHCATIMVLVYLANGQKNDKSNDKFSIGLGVLAPSYRQKVGTGKELGAQIDFNAEGKGFSYTVSQ</sequence>
<dbReference type="Proteomes" id="UP000192247">
    <property type="component" value="Unassembled WGS sequence"/>
</dbReference>
<keyword evidence="3" id="KW-1185">Reference proteome</keyword>
<feature type="chain" id="PRO_5013229686" description="PorT family protein" evidence="1">
    <location>
        <begin position="19"/>
        <end position="68"/>
    </location>
</feature>
<feature type="non-terminal residue" evidence="2">
    <location>
        <position position="68"/>
    </location>
</feature>
<evidence type="ECO:0000313" key="3">
    <source>
        <dbReference type="Proteomes" id="UP000192247"/>
    </source>
</evidence>
<dbReference type="AlphaFoldDB" id="A0A1V9XK22"/>
<dbReference type="EMBL" id="MNPL01009294">
    <property type="protein sequence ID" value="OQR73781.1"/>
    <property type="molecule type" value="Genomic_DNA"/>
</dbReference>
<proteinExistence type="predicted"/>
<evidence type="ECO:0000256" key="1">
    <source>
        <dbReference type="SAM" id="SignalP"/>
    </source>
</evidence>
<evidence type="ECO:0008006" key="4">
    <source>
        <dbReference type="Google" id="ProtNLM"/>
    </source>
</evidence>
<protein>
    <recommendedName>
        <fullName evidence="4">PorT family protein</fullName>
    </recommendedName>
</protein>
<reference evidence="2 3" key="1">
    <citation type="journal article" date="2017" name="Gigascience">
        <title>Draft genome of the honey bee ectoparasitic mite, Tropilaelaps mercedesae, is shaped by the parasitic life history.</title>
        <authorList>
            <person name="Dong X."/>
            <person name="Armstrong S.D."/>
            <person name="Xia D."/>
            <person name="Makepeace B.L."/>
            <person name="Darby A.C."/>
            <person name="Kadowaki T."/>
        </authorList>
    </citation>
    <scope>NUCLEOTIDE SEQUENCE [LARGE SCALE GENOMIC DNA]</scope>
    <source>
        <strain evidence="2">Wuxi-XJTLU</strain>
    </source>
</reference>